<dbReference type="RefSeq" id="WP_305929737.1">
    <property type="nucleotide sequence ID" value="NZ_JAVAIL010000002.1"/>
</dbReference>
<reference evidence="2 3" key="1">
    <citation type="submission" date="2023-08" db="EMBL/GenBank/DDBJ databases">
        <title>genomic of DY56.</title>
        <authorList>
            <person name="Wang Y."/>
        </authorList>
    </citation>
    <scope>NUCLEOTIDE SEQUENCE [LARGE SCALE GENOMIC DNA]</scope>
    <source>
        <strain evidence="2 3">DY56-A-20</strain>
    </source>
</reference>
<dbReference type="Proteomes" id="UP001235664">
    <property type="component" value="Unassembled WGS sequence"/>
</dbReference>
<feature type="compositionally biased region" description="Basic and acidic residues" evidence="1">
    <location>
        <begin position="36"/>
        <end position="46"/>
    </location>
</feature>
<keyword evidence="3" id="KW-1185">Reference proteome</keyword>
<proteinExistence type="predicted"/>
<feature type="compositionally biased region" description="Low complexity" evidence="1">
    <location>
        <begin position="1"/>
        <end position="11"/>
    </location>
</feature>
<evidence type="ECO:0000313" key="3">
    <source>
        <dbReference type="Proteomes" id="UP001235664"/>
    </source>
</evidence>
<gene>
    <name evidence="2" type="ORF">Q9K01_08285</name>
</gene>
<sequence length="232" mass="24003">MSSAALLLACSEAGPSSPEVAPPTVGQGEPAAGTRPADRPRPVTLEGRVESGVECSLLRTPDGETWSFNAPDGADEIASGDYVRVTAEIADASFCQQGRGTLIVEAIERADPPARDRDPARAGGIAVTSEYVRGNWVAKGVGADCSRPDFAVTANSRGMSIIETRIDGLPETGVVDVGSTPGLQWDEPIPTLPIETRGPDGLAVMPPDSGQEVTLAGHPIRGDGVVFVKCSD</sequence>
<dbReference type="EMBL" id="JAVAIL010000002">
    <property type="protein sequence ID" value="MDP4539617.1"/>
    <property type="molecule type" value="Genomic_DNA"/>
</dbReference>
<feature type="region of interest" description="Disordered" evidence="1">
    <location>
        <begin position="1"/>
        <end position="46"/>
    </location>
</feature>
<organism evidence="2 3">
    <name type="scientific">Qipengyuania benthica</name>
    <dbReference type="NCBI Taxonomy" id="3067651"/>
    <lineage>
        <taxon>Bacteria</taxon>
        <taxon>Pseudomonadati</taxon>
        <taxon>Pseudomonadota</taxon>
        <taxon>Alphaproteobacteria</taxon>
        <taxon>Sphingomonadales</taxon>
        <taxon>Erythrobacteraceae</taxon>
        <taxon>Qipengyuania</taxon>
    </lineage>
</organism>
<protein>
    <submittedName>
        <fullName evidence="2">DUF5818 domain-containing protein</fullName>
    </submittedName>
</protein>
<evidence type="ECO:0000313" key="2">
    <source>
        <dbReference type="EMBL" id="MDP4539617.1"/>
    </source>
</evidence>
<dbReference type="InterPro" id="IPR043856">
    <property type="entry name" value="DUF5818"/>
</dbReference>
<accession>A0ABT9H8H2</accession>
<comment type="caution">
    <text evidence="2">The sequence shown here is derived from an EMBL/GenBank/DDBJ whole genome shotgun (WGS) entry which is preliminary data.</text>
</comment>
<dbReference type="Pfam" id="PF19135">
    <property type="entry name" value="DUF5818"/>
    <property type="match status" value="1"/>
</dbReference>
<name>A0ABT9H8H2_9SPHN</name>
<evidence type="ECO:0000256" key="1">
    <source>
        <dbReference type="SAM" id="MobiDB-lite"/>
    </source>
</evidence>